<dbReference type="InParanoid" id="K5V4H0"/>
<gene>
    <name evidence="1" type="ORF">PHACADRAFT_91054</name>
</gene>
<evidence type="ECO:0008006" key="3">
    <source>
        <dbReference type="Google" id="ProtNLM"/>
    </source>
</evidence>
<dbReference type="PANTHER" id="PTHR35567:SF1">
    <property type="entry name" value="CONSERVED FUNGAL PROTEIN (AFU_ORTHOLOGUE AFUA_1G14230)"/>
    <property type="match status" value="1"/>
</dbReference>
<dbReference type="Pfam" id="PF11937">
    <property type="entry name" value="DUF3455"/>
    <property type="match status" value="1"/>
</dbReference>
<dbReference type="OrthoDB" id="1859733at2759"/>
<dbReference type="PANTHER" id="PTHR35567">
    <property type="entry name" value="MALATE DEHYDROGENASE (AFU_ORTHOLOGUE AFUA_2G13800)"/>
    <property type="match status" value="1"/>
</dbReference>
<organism evidence="1 2">
    <name type="scientific">Phanerochaete carnosa (strain HHB-10118-sp)</name>
    <name type="common">White-rot fungus</name>
    <name type="synonym">Peniophora carnosa</name>
    <dbReference type="NCBI Taxonomy" id="650164"/>
    <lineage>
        <taxon>Eukaryota</taxon>
        <taxon>Fungi</taxon>
        <taxon>Dikarya</taxon>
        <taxon>Basidiomycota</taxon>
        <taxon>Agaricomycotina</taxon>
        <taxon>Agaricomycetes</taxon>
        <taxon>Polyporales</taxon>
        <taxon>Phanerochaetaceae</taxon>
        <taxon>Phanerochaete</taxon>
    </lineage>
</organism>
<protein>
    <recommendedName>
        <fullName evidence="3">Malate dehydrogenase</fullName>
    </recommendedName>
</protein>
<proteinExistence type="predicted"/>
<reference evidence="1 2" key="1">
    <citation type="journal article" date="2012" name="BMC Genomics">
        <title>Comparative genomics of the white-rot fungi, Phanerochaete carnosa and P. chrysosporium, to elucidate the genetic basis of the distinct wood types they colonize.</title>
        <authorList>
            <person name="Suzuki H."/>
            <person name="MacDonald J."/>
            <person name="Syed K."/>
            <person name="Salamov A."/>
            <person name="Hori C."/>
            <person name="Aerts A."/>
            <person name="Henrissat B."/>
            <person name="Wiebenga A."/>
            <person name="vanKuyk P.A."/>
            <person name="Barry K."/>
            <person name="Lindquist E."/>
            <person name="LaButti K."/>
            <person name="Lapidus A."/>
            <person name="Lucas S."/>
            <person name="Coutinho P."/>
            <person name="Gong Y."/>
            <person name="Samejima M."/>
            <person name="Mahadevan R."/>
            <person name="Abou-Zaid M."/>
            <person name="de Vries R.P."/>
            <person name="Igarashi K."/>
            <person name="Yadav J.S."/>
            <person name="Grigoriev I.V."/>
            <person name="Master E.R."/>
        </authorList>
    </citation>
    <scope>NUCLEOTIDE SEQUENCE [LARGE SCALE GENOMIC DNA]</scope>
    <source>
        <strain evidence="1 2">HHB-10118-sp</strain>
    </source>
</reference>
<dbReference type="Proteomes" id="UP000008370">
    <property type="component" value="Unassembled WGS sequence"/>
</dbReference>
<dbReference type="GeneID" id="18920716"/>
<dbReference type="EMBL" id="JH930470">
    <property type="protein sequence ID" value="EKM57506.1"/>
    <property type="molecule type" value="Genomic_DNA"/>
</dbReference>
<sequence length="272" mass="28950">MVAIKHVLNSALAAAAGNSIVPQIDIIRTPLTQCDVSNDAGRLDFTPINNQIAPPSNLTFNFVGLGFGVQNYTCTQNNNFTNVGAVAELIDVSCLINSTRFDQLPQLIFDSWNTTDEATSIQDFIAASNSFNPPDILAQHFFVPNPSGAGSVSPEWNFESLGNRKFQNQPNAFVVAIGKASIPAPNKVQDVNWLDVVNIGGQAGGQIADEVLRTSTVGGQPPPTCEFGQSQDISVKYASFYGACLLPAYQLRFLSLIISCAAFFGGSLGGAE</sequence>
<name>K5V4H0_PHACS</name>
<dbReference type="InterPro" id="IPR021851">
    <property type="entry name" value="DUF3455"/>
</dbReference>
<accession>K5V4H0</accession>
<dbReference type="RefSeq" id="XP_007392856.1">
    <property type="nucleotide sequence ID" value="XM_007392794.1"/>
</dbReference>
<dbReference type="AlphaFoldDB" id="K5V4H0"/>
<keyword evidence="2" id="KW-1185">Reference proteome</keyword>
<dbReference type="HOGENOM" id="CLU_067863_3_1_1"/>
<evidence type="ECO:0000313" key="2">
    <source>
        <dbReference type="Proteomes" id="UP000008370"/>
    </source>
</evidence>
<evidence type="ECO:0000313" key="1">
    <source>
        <dbReference type="EMBL" id="EKM57506.1"/>
    </source>
</evidence>
<dbReference type="KEGG" id="pco:PHACADRAFT_91054"/>